<dbReference type="Gene3D" id="3.10.10.10">
    <property type="entry name" value="HIV Type 1 Reverse Transcriptase, subunit A, domain 1"/>
    <property type="match status" value="1"/>
</dbReference>
<feature type="compositionally biased region" description="Basic and acidic residues" evidence="1">
    <location>
        <begin position="177"/>
        <end position="193"/>
    </location>
</feature>
<comment type="caution">
    <text evidence="2">The sequence shown here is derived from an EMBL/GenBank/DDBJ whole genome shotgun (WGS) entry which is preliminary data.</text>
</comment>
<dbReference type="InterPro" id="IPR043502">
    <property type="entry name" value="DNA/RNA_pol_sf"/>
</dbReference>
<dbReference type="PANTHER" id="PTHR47331">
    <property type="entry name" value="PHD-TYPE DOMAIN-CONTAINING PROTEIN"/>
    <property type="match status" value="1"/>
</dbReference>
<dbReference type="PANTHER" id="PTHR47331:SF4">
    <property type="entry name" value="PEPTIDASE S1 DOMAIN-CONTAINING PROTEIN"/>
    <property type="match status" value="1"/>
</dbReference>
<sequence length="834" mass="93750">MDCPVEHYDAWIIHCVVRRLDANSRESWEISREDHPELPKYQDLVSFLERRIHSIEQSRSTGESLDGPTARPRSVGQRRVFANNTQVEETGDSGHAPLCDLCQGRHWLHRCFKFIAMSQPQRLELCKAKKLCHNCLHNTHFADRCPSSARCMKCKGKHHTKLHAGTGGQQRCSSQEDTERRTSDESRCDGSDPGHRVLSCATLTDSKVLLATALVQVRTQEGQLLSARALIDPASERSFITRQLASQLHVPLRHKSLSIIGLGSEVSTRASQEALCTFTSSLLRDFEVELVAVVLSELADLLPQKKCEFGAWPHIQGLQLADPNFHRPARVDCVLGADAFPELILSGLIKGPVGTPVAQNSVFGWLLTGAVLPDVTAFHRMAVRAYHTYLTEEEERCQKLFRDSYFREEDGRFVVRLPFAKKAVLGDSRGVARACLLRSEKRLALNEDLSQAYCKFMYEYLQLGHMERVPSSHLSRPSAYLPHHAVVRAEKPGKIRVVFNASAKTRNGLSLNDVLLTGPKLQADIIIVLSNWRFLKYAGTTDVEKKFRQIRVHREDIDWQRILWRPTPTDAMLDYRCTTVTYGTAPAPYLALRVMQQLAEDGRDSHPQAAEALRHQLYVDDIFFGADTVDEAVRRRVQITDLLASAGMKLAKWAANDARIVRSLVPVSTEPVALRMDDAVSTLGVRWLPLPDCFTFSFLARDVPTRLTKRSILSEIARTFDPMGWLSPVLVVAKVILQDICLDGADWDAPIDRNLEQRWSLFAAALPDVAANRVTRWLGVAEDDEWQLHGFADASKRAYAAALYAVRPGRSPRFLTAKTKLAPTKVQSVPRLEL</sequence>
<dbReference type="InterPro" id="IPR043128">
    <property type="entry name" value="Rev_trsase/Diguanyl_cyclase"/>
</dbReference>
<evidence type="ECO:0000313" key="3">
    <source>
        <dbReference type="Proteomes" id="UP001627154"/>
    </source>
</evidence>
<dbReference type="SUPFAM" id="SSF56672">
    <property type="entry name" value="DNA/RNA polymerases"/>
    <property type="match status" value="1"/>
</dbReference>
<keyword evidence="3" id="KW-1185">Reference proteome</keyword>
<feature type="region of interest" description="Disordered" evidence="1">
    <location>
        <begin position="58"/>
        <end position="79"/>
    </location>
</feature>
<dbReference type="AlphaFoldDB" id="A0ABD2WS61"/>
<gene>
    <name evidence="2" type="ORF">TKK_010561</name>
</gene>
<evidence type="ECO:0000256" key="1">
    <source>
        <dbReference type="SAM" id="MobiDB-lite"/>
    </source>
</evidence>
<dbReference type="EMBL" id="JBJJXI010000083">
    <property type="protein sequence ID" value="KAL3395291.1"/>
    <property type="molecule type" value="Genomic_DNA"/>
</dbReference>
<dbReference type="Proteomes" id="UP001627154">
    <property type="component" value="Unassembled WGS sequence"/>
</dbReference>
<protein>
    <recommendedName>
        <fullName evidence="4">Peptidase aspartic putative domain-containing protein</fullName>
    </recommendedName>
</protein>
<dbReference type="GO" id="GO:0071897">
    <property type="term" value="P:DNA biosynthetic process"/>
    <property type="evidence" value="ECO:0007669"/>
    <property type="project" value="UniProtKB-ARBA"/>
</dbReference>
<dbReference type="Pfam" id="PF05380">
    <property type="entry name" value="Peptidase_A17"/>
    <property type="match status" value="1"/>
</dbReference>
<evidence type="ECO:0000313" key="2">
    <source>
        <dbReference type="EMBL" id="KAL3395291.1"/>
    </source>
</evidence>
<name>A0ABD2WS61_9HYME</name>
<organism evidence="2 3">
    <name type="scientific">Trichogramma kaykai</name>
    <dbReference type="NCBI Taxonomy" id="54128"/>
    <lineage>
        <taxon>Eukaryota</taxon>
        <taxon>Metazoa</taxon>
        <taxon>Ecdysozoa</taxon>
        <taxon>Arthropoda</taxon>
        <taxon>Hexapoda</taxon>
        <taxon>Insecta</taxon>
        <taxon>Pterygota</taxon>
        <taxon>Neoptera</taxon>
        <taxon>Endopterygota</taxon>
        <taxon>Hymenoptera</taxon>
        <taxon>Apocrita</taxon>
        <taxon>Proctotrupomorpha</taxon>
        <taxon>Chalcidoidea</taxon>
        <taxon>Trichogrammatidae</taxon>
        <taxon>Trichogramma</taxon>
    </lineage>
</organism>
<dbReference type="Gene3D" id="3.30.70.270">
    <property type="match status" value="1"/>
</dbReference>
<evidence type="ECO:0008006" key="4">
    <source>
        <dbReference type="Google" id="ProtNLM"/>
    </source>
</evidence>
<accession>A0ABD2WS61</accession>
<feature type="region of interest" description="Disordered" evidence="1">
    <location>
        <begin position="160"/>
        <end position="193"/>
    </location>
</feature>
<proteinExistence type="predicted"/>
<reference evidence="2 3" key="1">
    <citation type="journal article" date="2024" name="bioRxiv">
        <title>A reference genome for Trichogramma kaykai: A tiny desert-dwelling parasitoid wasp with competing sex-ratio distorters.</title>
        <authorList>
            <person name="Culotta J."/>
            <person name="Lindsey A.R."/>
        </authorList>
    </citation>
    <scope>NUCLEOTIDE SEQUENCE [LARGE SCALE GENOMIC DNA]</scope>
    <source>
        <strain evidence="2 3">KSX58</strain>
    </source>
</reference>
<dbReference type="InterPro" id="IPR008042">
    <property type="entry name" value="Retrotrans_Pao"/>
</dbReference>